<gene>
    <name evidence="1" type="ORF">PDENDC454_10510</name>
</gene>
<proteinExistence type="predicted"/>
<reference evidence="1 2" key="1">
    <citation type="journal article" date="2012" name="J. Bacteriol.">
        <title>Genome Sequence of the Pattern-Forming Social Bacterium Paenibacillus dendritiformis C454 Chiral Morphotype.</title>
        <authorList>
            <person name="Sirota-Madi A."/>
            <person name="Olender T."/>
            <person name="Helman Y."/>
            <person name="Brainis I."/>
            <person name="Finkelshtein A."/>
            <person name="Roth D."/>
            <person name="Hagai E."/>
            <person name="Leshkowitz D."/>
            <person name="Brodsky L."/>
            <person name="Galatenko V."/>
            <person name="Nikolaev V."/>
            <person name="Gutnick D.L."/>
            <person name="Lancet D."/>
            <person name="Ben-Jacob E."/>
        </authorList>
    </citation>
    <scope>NUCLEOTIDE SEQUENCE [LARGE SCALE GENOMIC DNA]</scope>
    <source>
        <strain evidence="1 2">C454</strain>
    </source>
</reference>
<name>H3SEZ7_9BACL</name>
<organism evidence="1 2">
    <name type="scientific">Paenibacillus dendritiformis C454</name>
    <dbReference type="NCBI Taxonomy" id="1131935"/>
    <lineage>
        <taxon>Bacteria</taxon>
        <taxon>Bacillati</taxon>
        <taxon>Bacillota</taxon>
        <taxon>Bacilli</taxon>
        <taxon>Bacillales</taxon>
        <taxon>Paenibacillaceae</taxon>
        <taxon>Paenibacillus</taxon>
    </lineage>
</organism>
<comment type="caution">
    <text evidence="1">The sequence shown here is derived from an EMBL/GenBank/DDBJ whole genome shotgun (WGS) entry which is preliminary data.</text>
</comment>
<evidence type="ECO:0008006" key="3">
    <source>
        <dbReference type="Google" id="ProtNLM"/>
    </source>
</evidence>
<dbReference type="PATRIC" id="fig|1131935.3.peg.2157"/>
<accession>H3SEZ7</accession>
<dbReference type="RefSeq" id="WP_006676604.1">
    <property type="nucleotide sequence ID" value="NZ_AHKH01000022.1"/>
</dbReference>
<sequence length="95" mass="10730">MKTRQGHDLVALLKDAIEAAEILEKEGYEIEYDEGFVWKRRAKGEILFEIDIEDGGINVGDKRVIHGQEYEVTKIAQVQARSKGASLTVLLKKTE</sequence>
<evidence type="ECO:0000313" key="2">
    <source>
        <dbReference type="Proteomes" id="UP000003900"/>
    </source>
</evidence>
<evidence type="ECO:0000313" key="1">
    <source>
        <dbReference type="EMBL" id="EHQ62316.1"/>
    </source>
</evidence>
<dbReference type="EMBL" id="AHKH01000022">
    <property type="protein sequence ID" value="EHQ62316.1"/>
    <property type="molecule type" value="Genomic_DNA"/>
</dbReference>
<keyword evidence="2" id="KW-1185">Reference proteome</keyword>
<protein>
    <recommendedName>
        <fullName evidence="3">Phage protein</fullName>
    </recommendedName>
</protein>
<dbReference type="Proteomes" id="UP000003900">
    <property type="component" value="Unassembled WGS sequence"/>
</dbReference>
<dbReference type="AlphaFoldDB" id="H3SEZ7"/>